<dbReference type="Gene3D" id="3.20.20.370">
    <property type="entry name" value="Glycoside hydrolase/deacetylase"/>
    <property type="match status" value="1"/>
</dbReference>
<dbReference type="SUPFAM" id="SSF88713">
    <property type="entry name" value="Glycoside hydrolase/deacetylase"/>
    <property type="match status" value="1"/>
</dbReference>
<gene>
    <name evidence="1" type="ORF">LMG26411_02123</name>
</gene>
<keyword evidence="2" id="KW-1185">Reference proteome</keyword>
<dbReference type="Proteomes" id="UP000672657">
    <property type="component" value="Unassembled WGS sequence"/>
</dbReference>
<organism evidence="1 2">
    <name type="scientific">Cupriavidus numazuensis</name>
    <dbReference type="NCBI Taxonomy" id="221992"/>
    <lineage>
        <taxon>Bacteria</taxon>
        <taxon>Pseudomonadati</taxon>
        <taxon>Pseudomonadota</taxon>
        <taxon>Betaproteobacteria</taxon>
        <taxon>Burkholderiales</taxon>
        <taxon>Burkholderiaceae</taxon>
        <taxon>Cupriavidus</taxon>
    </lineage>
</organism>
<proteinExistence type="predicted"/>
<evidence type="ECO:0000313" key="2">
    <source>
        <dbReference type="Proteomes" id="UP000672657"/>
    </source>
</evidence>
<name>A0ABM8TF74_9BURK</name>
<dbReference type="InterPro" id="IPR011330">
    <property type="entry name" value="Glyco_hydro/deAcase_b/a-brl"/>
</dbReference>
<evidence type="ECO:0008006" key="3">
    <source>
        <dbReference type="Google" id="ProtNLM"/>
    </source>
</evidence>
<reference evidence="1 2" key="1">
    <citation type="submission" date="2021-03" db="EMBL/GenBank/DDBJ databases">
        <authorList>
            <person name="Peeters C."/>
        </authorList>
    </citation>
    <scope>NUCLEOTIDE SEQUENCE [LARGE SCALE GENOMIC DNA]</scope>
    <source>
        <strain evidence="1 2">LMG 26411</strain>
    </source>
</reference>
<dbReference type="EMBL" id="CAJPVI010000010">
    <property type="protein sequence ID" value="CAG2141812.1"/>
    <property type="molecule type" value="Genomic_DNA"/>
</dbReference>
<evidence type="ECO:0000313" key="1">
    <source>
        <dbReference type="EMBL" id="CAG2141812.1"/>
    </source>
</evidence>
<protein>
    <recommendedName>
        <fullName evidence="3">Polysaccharide deacetylase</fullName>
    </recommendedName>
</protein>
<comment type="caution">
    <text evidence="1">The sequence shown here is derived from an EMBL/GenBank/DDBJ whole genome shotgun (WGS) entry which is preliminary data.</text>
</comment>
<sequence>MFRIGDDMKLPDGKRFAFTVFDDADMGTVANTRPVYDFLADCGLRTTKSTWVYPSRGEYAGQSLADADYREWLLQLARTGFEIGLHNVGDGAFTREEIAAGLEEFRRTFGSYPKVHVNHVSNPDNVYWWAKRFEFPFNLLYTLAYYARTRRMPPAGGDNPRARHFWGDYCRDRITYVRNITVNHINTLEKDRRMPYHIASKPMVKYWFSSSDGHDLALFNNLIRKENVDALEASGGVCIVYTHFAYGFVKNGEVDPTFRERIEYLAGKDGWFVPVSTLLDHLVAAHGGEDPGYLYRLRTNIDWCLDRVAKRMRFGI</sequence>
<accession>A0ABM8TF74</accession>